<organism evidence="2 3">
    <name type="scientific">Candidatus Dojkabacteria bacterium</name>
    <dbReference type="NCBI Taxonomy" id="2099670"/>
    <lineage>
        <taxon>Bacteria</taxon>
        <taxon>Candidatus Dojkabacteria</taxon>
    </lineage>
</organism>
<comment type="caution">
    <text evidence="2">The sequence shown here is derived from an EMBL/GenBank/DDBJ whole genome shotgun (WGS) entry which is preliminary data.</text>
</comment>
<proteinExistence type="predicted"/>
<evidence type="ECO:0000313" key="3">
    <source>
        <dbReference type="Proteomes" id="UP000782843"/>
    </source>
</evidence>
<feature type="non-terminal residue" evidence="2">
    <location>
        <position position="1"/>
    </location>
</feature>
<feature type="compositionally biased region" description="Polar residues" evidence="1">
    <location>
        <begin position="11"/>
        <end position="26"/>
    </location>
</feature>
<sequence length="159" mass="17838">TQRRNEIDTPVDSNSNSEADTNTNEPTILPDPTRSSDTCTVVSQNTLPTNWPNDFMLYPGATVTSVKCAPTSADLYEVRTIAKADFDSVVSYFEAQVVNAGWTITDNADNDLYDTYSAYKLLNAEKKHTNSTRQMILDIRERLDGSDGGVEVIYREREW</sequence>
<reference evidence="2" key="2">
    <citation type="journal article" date="2021" name="Microbiome">
        <title>Successional dynamics and alternative stable states in a saline activated sludge microbial community over 9 years.</title>
        <authorList>
            <person name="Wang Y."/>
            <person name="Ye J."/>
            <person name="Ju F."/>
            <person name="Liu L."/>
            <person name="Boyd J.A."/>
            <person name="Deng Y."/>
            <person name="Parks D.H."/>
            <person name="Jiang X."/>
            <person name="Yin X."/>
            <person name="Woodcroft B.J."/>
            <person name="Tyson G.W."/>
            <person name="Hugenholtz P."/>
            <person name="Polz M.F."/>
            <person name="Zhang T."/>
        </authorList>
    </citation>
    <scope>NUCLEOTIDE SEQUENCE</scope>
    <source>
        <strain evidence="2">HKST-UBA10</strain>
    </source>
</reference>
<name>A0A955RI93_9BACT</name>
<dbReference type="AlphaFoldDB" id="A0A955RI93"/>
<reference evidence="2" key="1">
    <citation type="submission" date="2020-04" db="EMBL/GenBank/DDBJ databases">
        <authorList>
            <person name="Zhang T."/>
        </authorList>
    </citation>
    <scope>NUCLEOTIDE SEQUENCE</scope>
    <source>
        <strain evidence="2">HKST-UBA10</strain>
    </source>
</reference>
<gene>
    <name evidence="2" type="ORF">KC660_04235</name>
</gene>
<evidence type="ECO:0000313" key="2">
    <source>
        <dbReference type="EMBL" id="MCA9382586.1"/>
    </source>
</evidence>
<accession>A0A955RI93</accession>
<dbReference type="EMBL" id="JAGQLG010000172">
    <property type="protein sequence ID" value="MCA9382586.1"/>
    <property type="molecule type" value="Genomic_DNA"/>
</dbReference>
<evidence type="ECO:0000256" key="1">
    <source>
        <dbReference type="SAM" id="MobiDB-lite"/>
    </source>
</evidence>
<dbReference type="Proteomes" id="UP000782843">
    <property type="component" value="Unassembled WGS sequence"/>
</dbReference>
<feature type="region of interest" description="Disordered" evidence="1">
    <location>
        <begin position="1"/>
        <end position="36"/>
    </location>
</feature>
<protein>
    <submittedName>
        <fullName evidence="2">Uncharacterized protein</fullName>
    </submittedName>
</protein>